<evidence type="ECO:0000259" key="4">
    <source>
        <dbReference type="SMART" id="SM00421"/>
    </source>
</evidence>
<reference evidence="5" key="1">
    <citation type="submission" date="2021-04" db="EMBL/GenBank/DDBJ databases">
        <authorList>
            <person name="Pira H."/>
            <person name="Risdian C."/>
            <person name="Wink J."/>
        </authorList>
    </citation>
    <scope>NUCLEOTIDE SEQUENCE</scope>
    <source>
        <strain evidence="5">WHY3</strain>
    </source>
</reference>
<feature type="coiled-coil region" evidence="1">
    <location>
        <begin position="778"/>
        <end position="812"/>
    </location>
</feature>
<keyword evidence="1" id="KW-0175">Coiled coil</keyword>
<evidence type="ECO:0000256" key="3">
    <source>
        <dbReference type="SAM" id="SignalP"/>
    </source>
</evidence>
<feature type="signal peptide" evidence="3">
    <location>
        <begin position="1"/>
        <end position="21"/>
    </location>
</feature>
<evidence type="ECO:0000256" key="1">
    <source>
        <dbReference type="SAM" id="Coils"/>
    </source>
</evidence>
<dbReference type="InterPro" id="IPR011123">
    <property type="entry name" value="Y_Y_Y"/>
</dbReference>
<name>A0A9X1F8R6_9FLAO</name>
<organism evidence="5 6">
    <name type="scientific">Winogradskyella luteola</name>
    <dbReference type="NCBI Taxonomy" id="2828330"/>
    <lineage>
        <taxon>Bacteria</taxon>
        <taxon>Pseudomonadati</taxon>
        <taxon>Bacteroidota</taxon>
        <taxon>Flavobacteriia</taxon>
        <taxon>Flavobacteriales</taxon>
        <taxon>Flavobacteriaceae</taxon>
        <taxon>Winogradskyella</taxon>
    </lineage>
</organism>
<evidence type="ECO:0000313" key="6">
    <source>
        <dbReference type="Proteomes" id="UP001138894"/>
    </source>
</evidence>
<evidence type="ECO:0000313" key="5">
    <source>
        <dbReference type="EMBL" id="MBV7269401.1"/>
    </source>
</evidence>
<evidence type="ECO:0000256" key="2">
    <source>
        <dbReference type="SAM" id="Phobius"/>
    </source>
</evidence>
<protein>
    <submittedName>
        <fullName evidence="5">LuxR family transcriptional regulator</fullName>
    </submittedName>
</protein>
<feature type="chain" id="PRO_5040877347" evidence="3">
    <location>
        <begin position="22"/>
        <end position="935"/>
    </location>
</feature>
<dbReference type="SMART" id="SM00421">
    <property type="entry name" value="HTH_LUXR"/>
    <property type="match status" value="1"/>
</dbReference>
<sequence>MRLIRKILRFSLCLIALNIQSQEVPPIQVFTPQDYNAEDQNWSVSQSENDFIYVANNKGLLEYNGAYWQLYESPNNDILRSVHVVEGRIYSGGYMDFGFWTKNEYGGLFYKSLTKNKTFKIKEDEEFWGIIDIEGFILFQSLDRIYIYNALDESVRVIESESRINKMYKVNETIYFQKNGVGVFKIENGKEVFVTSYLSTDNIEIINIFDNQNTLLFLTKEDGFYEFQNNKVKKCNYAENDLSNVSLYSSTKLRDGSFMLGTISNGIIQLDNKGNTILKINKSSGLSNNTVLSIKEDADGNVWLGLDNGVNVINLNSPYKVYKDKQGTLGTIYASVKTNENLYLGTNQGLFYKTLDSQSSFKFVSGTEGQVWFLKILQGTLFCGHDKGTFIINKDRAQKISEEKGTWKIKEIEGKPNLLIQGNYRGLSILEKITNNEWQYRNKINGFDISSRYIEFSGVNEVLVSHEHKGVYKIEIDSTYTNVLNYKKIAVKQGVKSSIAKFNNSIYYSYKEGVYRYNEDKQWFEKDSLLSTFLSQEKYLSGKLINDKKGDRLWGFNNNEIIYIETGKLSNKPDVNTISIPSKLRSNKTGFEDLLNLGDGNYLFGTTDGYFIINLNKLQQNSDKIYLNEVSYGSFHSELVPIDLNKEDLELSNKNNSLKFKYSVTDYDKLSSSKYQYRLLGIYDEWSAWSTDSEVFFENLPYGSYSFEARAITGGVVTNNVLSYTFSIDKPWYLKPLAITLYVLSFLFLALITQYLNIRYYKKQKHKLIEKKGRELELKQLENQRQLMEFKNENLQLDIENKNRELGIATMNLVKRNEFLNTIKEELSRGKSLDDFKKVIKLINSNLNDTNDWKLFEEAFNNVDKDFMKKVKSLHPSITPNDLRLCAYLRLNLSSKEIAPLLNISHKSVEVKRYRLRKKMGLDHEQSLTNYILEI</sequence>
<keyword evidence="2" id="KW-0472">Membrane</keyword>
<keyword evidence="2" id="KW-0812">Transmembrane</keyword>
<dbReference type="InterPro" id="IPR000792">
    <property type="entry name" value="Tscrpt_reg_LuxR_C"/>
</dbReference>
<dbReference type="GO" id="GO:0006355">
    <property type="term" value="P:regulation of DNA-templated transcription"/>
    <property type="evidence" value="ECO:0007669"/>
    <property type="project" value="InterPro"/>
</dbReference>
<dbReference type="Pfam" id="PF07495">
    <property type="entry name" value="Y_Y_Y"/>
    <property type="match status" value="1"/>
</dbReference>
<dbReference type="AlphaFoldDB" id="A0A9X1F8R6"/>
<gene>
    <name evidence="5" type="ORF">KCG49_09395</name>
</gene>
<dbReference type="EMBL" id="JAGSPD010000006">
    <property type="protein sequence ID" value="MBV7269401.1"/>
    <property type="molecule type" value="Genomic_DNA"/>
</dbReference>
<keyword evidence="2" id="KW-1133">Transmembrane helix</keyword>
<keyword evidence="6" id="KW-1185">Reference proteome</keyword>
<dbReference type="Proteomes" id="UP001138894">
    <property type="component" value="Unassembled WGS sequence"/>
</dbReference>
<comment type="caution">
    <text evidence="5">The sequence shown here is derived from an EMBL/GenBank/DDBJ whole genome shotgun (WGS) entry which is preliminary data.</text>
</comment>
<proteinExistence type="predicted"/>
<dbReference type="RefSeq" id="WP_218546097.1">
    <property type="nucleotide sequence ID" value="NZ_JAGSPD010000006.1"/>
</dbReference>
<accession>A0A9X1F8R6</accession>
<keyword evidence="3" id="KW-0732">Signal</keyword>
<feature type="transmembrane region" description="Helical" evidence="2">
    <location>
        <begin position="737"/>
        <end position="758"/>
    </location>
</feature>
<feature type="domain" description="HTH luxR-type" evidence="4">
    <location>
        <begin position="875"/>
        <end position="932"/>
    </location>
</feature>